<accession>A0A392SCH2</accession>
<comment type="caution">
    <text evidence="2">The sequence shown here is derived from an EMBL/GenBank/DDBJ whole genome shotgun (WGS) entry which is preliminary data.</text>
</comment>
<organism evidence="2 3">
    <name type="scientific">Trifolium medium</name>
    <dbReference type="NCBI Taxonomy" id="97028"/>
    <lineage>
        <taxon>Eukaryota</taxon>
        <taxon>Viridiplantae</taxon>
        <taxon>Streptophyta</taxon>
        <taxon>Embryophyta</taxon>
        <taxon>Tracheophyta</taxon>
        <taxon>Spermatophyta</taxon>
        <taxon>Magnoliopsida</taxon>
        <taxon>eudicotyledons</taxon>
        <taxon>Gunneridae</taxon>
        <taxon>Pentapetalae</taxon>
        <taxon>rosids</taxon>
        <taxon>fabids</taxon>
        <taxon>Fabales</taxon>
        <taxon>Fabaceae</taxon>
        <taxon>Papilionoideae</taxon>
        <taxon>50 kb inversion clade</taxon>
        <taxon>NPAAA clade</taxon>
        <taxon>Hologalegina</taxon>
        <taxon>IRL clade</taxon>
        <taxon>Trifolieae</taxon>
        <taxon>Trifolium</taxon>
    </lineage>
</organism>
<feature type="non-terminal residue" evidence="2">
    <location>
        <position position="1"/>
    </location>
</feature>
<evidence type="ECO:0000313" key="2">
    <source>
        <dbReference type="EMBL" id="MCI46643.1"/>
    </source>
</evidence>
<feature type="region of interest" description="Disordered" evidence="1">
    <location>
        <begin position="60"/>
        <end position="81"/>
    </location>
</feature>
<reference evidence="2 3" key="1">
    <citation type="journal article" date="2018" name="Front. Plant Sci.">
        <title>Red Clover (Trifolium pratense) and Zigzag Clover (T. medium) - A Picture of Genomic Similarities and Differences.</title>
        <authorList>
            <person name="Dluhosova J."/>
            <person name="Istvanek J."/>
            <person name="Nedelnik J."/>
            <person name="Repkova J."/>
        </authorList>
    </citation>
    <scope>NUCLEOTIDE SEQUENCE [LARGE SCALE GENOMIC DNA]</scope>
    <source>
        <strain evidence="3">cv. 10/8</strain>
        <tissue evidence="2">Leaf</tissue>
    </source>
</reference>
<protein>
    <submittedName>
        <fullName evidence="2">Uncharacterized protein</fullName>
    </submittedName>
</protein>
<evidence type="ECO:0000256" key="1">
    <source>
        <dbReference type="SAM" id="MobiDB-lite"/>
    </source>
</evidence>
<dbReference type="Proteomes" id="UP000265520">
    <property type="component" value="Unassembled WGS sequence"/>
</dbReference>
<dbReference type="EMBL" id="LXQA010360364">
    <property type="protein sequence ID" value="MCI46643.1"/>
    <property type="molecule type" value="Genomic_DNA"/>
</dbReference>
<evidence type="ECO:0000313" key="3">
    <source>
        <dbReference type="Proteomes" id="UP000265520"/>
    </source>
</evidence>
<sequence length="81" mass="10061">RQMEKDGERQSVRWRETDGEIRMERVGWRKADVERDEWREWDEERMMERVGWRETDGERRMKPLIVKPNPKPRTLNPNPNI</sequence>
<keyword evidence="3" id="KW-1185">Reference proteome</keyword>
<proteinExistence type="predicted"/>
<dbReference type="AlphaFoldDB" id="A0A392SCH2"/>
<name>A0A392SCH2_9FABA</name>